<feature type="transmembrane region" description="Helical" evidence="8">
    <location>
        <begin position="189"/>
        <end position="211"/>
    </location>
</feature>
<dbReference type="PANTHER" id="PTHR22926:SF3">
    <property type="entry name" value="UNDECAPRENYL-PHOSPHATE ALPHA-N-ACETYLGLUCOSAMINYL 1-PHOSPHATE TRANSFERASE"/>
    <property type="match status" value="1"/>
</dbReference>
<dbReference type="EMBL" id="SNWP01000011">
    <property type="protein sequence ID" value="TDO26926.1"/>
    <property type="molecule type" value="Genomic_DNA"/>
</dbReference>
<evidence type="ECO:0000256" key="7">
    <source>
        <dbReference type="PIRSR" id="PIRSR600715-1"/>
    </source>
</evidence>
<evidence type="ECO:0000256" key="2">
    <source>
        <dbReference type="ARBA" id="ARBA00022475"/>
    </source>
</evidence>
<protein>
    <submittedName>
        <fullName evidence="9">UDP-N-acetylmuramyl pentapeptide phosphotransferase/UDP-N-acetylglucosamine-1-phosphate transferase</fullName>
    </submittedName>
</protein>
<feature type="transmembrane region" description="Helical" evidence="8">
    <location>
        <begin position="7"/>
        <end position="27"/>
    </location>
</feature>
<dbReference type="Pfam" id="PF00953">
    <property type="entry name" value="Glycos_transf_4"/>
    <property type="match status" value="1"/>
</dbReference>
<feature type="transmembrane region" description="Helical" evidence="8">
    <location>
        <begin position="135"/>
        <end position="154"/>
    </location>
</feature>
<evidence type="ECO:0000256" key="4">
    <source>
        <dbReference type="ARBA" id="ARBA00022692"/>
    </source>
</evidence>
<feature type="transmembrane region" description="Helical" evidence="8">
    <location>
        <begin position="289"/>
        <end position="307"/>
    </location>
</feature>
<feature type="transmembrane region" description="Helical" evidence="8">
    <location>
        <begin position="66"/>
        <end position="81"/>
    </location>
</feature>
<proteinExistence type="predicted"/>
<feature type="transmembrane region" description="Helical" evidence="8">
    <location>
        <begin position="259"/>
        <end position="283"/>
    </location>
</feature>
<keyword evidence="10" id="KW-1185">Reference proteome</keyword>
<keyword evidence="3 9" id="KW-0808">Transferase</keyword>
<accession>A0A4R6IY77</accession>
<gene>
    <name evidence="9" type="ORF">BC659_2241</name>
</gene>
<keyword evidence="7" id="KW-0460">Magnesium</keyword>
<evidence type="ECO:0000313" key="10">
    <source>
        <dbReference type="Proteomes" id="UP000295741"/>
    </source>
</evidence>
<keyword evidence="5 8" id="KW-1133">Transmembrane helix</keyword>
<reference evidence="9 10" key="1">
    <citation type="submission" date="2019-03" db="EMBL/GenBank/DDBJ databases">
        <title>Genomic Encyclopedia of Archaeal and Bacterial Type Strains, Phase II (KMG-II): from individual species to whole genera.</title>
        <authorList>
            <person name="Goeker M."/>
        </authorList>
    </citation>
    <scope>NUCLEOTIDE SEQUENCE [LARGE SCALE GENOMIC DNA]</scope>
    <source>
        <strain evidence="9 10">DSM 28323</strain>
    </source>
</reference>
<dbReference type="GO" id="GO:0016780">
    <property type="term" value="F:phosphotransferase activity, for other substituted phosphate groups"/>
    <property type="evidence" value="ECO:0007669"/>
    <property type="project" value="InterPro"/>
</dbReference>
<keyword evidence="2" id="KW-1003">Cell membrane</keyword>
<organism evidence="9 10">
    <name type="scientific">Sediminibacterium goheungense</name>
    <dbReference type="NCBI Taxonomy" id="1086393"/>
    <lineage>
        <taxon>Bacteria</taxon>
        <taxon>Pseudomonadati</taxon>
        <taxon>Bacteroidota</taxon>
        <taxon>Chitinophagia</taxon>
        <taxon>Chitinophagales</taxon>
        <taxon>Chitinophagaceae</taxon>
        <taxon>Sediminibacterium</taxon>
    </lineage>
</organism>
<feature type="transmembrane region" description="Helical" evidence="8">
    <location>
        <begin position="217"/>
        <end position="238"/>
    </location>
</feature>
<evidence type="ECO:0000256" key="1">
    <source>
        <dbReference type="ARBA" id="ARBA00004651"/>
    </source>
</evidence>
<evidence type="ECO:0000256" key="5">
    <source>
        <dbReference type="ARBA" id="ARBA00022989"/>
    </source>
</evidence>
<evidence type="ECO:0000256" key="6">
    <source>
        <dbReference type="ARBA" id="ARBA00023136"/>
    </source>
</evidence>
<feature type="transmembrane region" description="Helical" evidence="8">
    <location>
        <begin position="93"/>
        <end position="123"/>
    </location>
</feature>
<evidence type="ECO:0000256" key="8">
    <source>
        <dbReference type="SAM" id="Phobius"/>
    </source>
</evidence>
<keyword evidence="4 8" id="KW-0812">Transmembrane</keyword>
<name>A0A4R6IY77_9BACT</name>
<sequence>MLLRYSILILFWVGIEWLYFKIARYYAIVDKPNARSSHHLVTIRGGGIIFPIAILVGIFNEQPIKWLLILALLLISVLSFIDDIRNLDSKLRLLLQSIAVASMLYLFSAQFSMMGIILLFILITGVINAYNFMDGINGITVLYSIVTLGSMYWVKQIVPSVLSDQLFIALSSSLLVFGFFNVRKKAACFSGDVGSVSLAFIFCFLLLKITISTNFSWWILFLGIYGIDSVFTITCRIFRKEPLMQAHRSHFYQYLANEAGWTHIQVSLLFAVAQLILNMFVVYSFTSKQIWLALIPLFAFLTIYIIFRLRFEGAQRLFVRYTTG</sequence>
<dbReference type="InterPro" id="IPR000715">
    <property type="entry name" value="Glycosyl_transferase_4"/>
</dbReference>
<evidence type="ECO:0000313" key="9">
    <source>
        <dbReference type="EMBL" id="TDO26926.1"/>
    </source>
</evidence>
<dbReference type="Proteomes" id="UP000295741">
    <property type="component" value="Unassembled WGS sequence"/>
</dbReference>
<feature type="transmembrane region" description="Helical" evidence="8">
    <location>
        <begin position="39"/>
        <end position="59"/>
    </location>
</feature>
<keyword evidence="6 8" id="KW-0472">Membrane</keyword>
<comment type="caution">
    <text evidence="9">The sequence shown here is derived from an EMBL/GenBank/DDBJ whole genome shotgun (WGS) entry which is preliminary data.</text>
</comment>
<dbReference type="RefSeq" id="WP_133474798.1">
    <property type="nucleotide sequence ID" value="NZ_SNWP01000011.1"/>
</dbReference>
<feature type="binding site" evidence="7">
    <location>
        <position position="192"/>
    </location>
    <ligand>
        <name>Mg(2+)</name>
        <dbReference type="ChEBI" id="CHEBI:18420"/>
    </ligand>
</feature>
<dbReference type="GO" id="GO:0046872">
    <property type="term" value="F:metal ion binding"/>
    <property type="evidence" value="ECO:0007669"/>
    <property type="project" value="UniProtKB-KW"/>
</dbReference>
<dbReference type="GO" id="GO:0071555">
    <property type="term" value="P:cell wall organization"/>
    <property type="evidence" value="ECO:0007669"/>
    <property type="project" value="TreeGrafter"/>
</dbReference>
<dbReference type="PANTHER" id="PTHR22926">
    <property type="entry name" value="PHOSPHO-N-ACETYLMURAMOYL-PENTAPEPTIDE-TRANSFERASE"/>
    <property type="match status" value="1"/>
</dbReference>
<dbReference type="AlphaFoldDB" id="A0A4R6IY77"/>
<dbReference type="GO" id="GO:0009103">
    <property type="term" value="P:lipopolysaccharide biosynthetic process"/>
    <property type="evidence" value="ECO:0007669"/>
    <property type="project" value="TreeGrafter"/>
</dbReference>
<evidence type="ECO:0000256" key="3">
    <source>
        <dbReference type="ARBA" id="ARBA00022679"/>
    </source>
</evidence>
<dbReference type="GO" id="GO:0005886">
    <property type="term" value="C:plasma membrane"/>
    <property type="evidence" value="ECO:0007669"/>
    <property type="project" value="UniProtKB-SubCell"/>
</dbReference>
<dbReference type="GO" id="GO:0044038">
    <property type="term" value="P:cell wall macromolecule biosynthetic process"/>
    <property type="evidence" value="ECO:0007669"/>
    <property type="project" value="TreeGrafter"/>
</dbReference>
<dbReference type="OrthoDB" id="9783652at2"/>
<keyword evidence="7" id="KW-0479">Metal-binding</keyword>
<feature type="transmembrane region" description="Helical" evidence="8">
    <location>
        <begin position="166"/>
        <end position="182"/>
    </location>
</feature>
<comment type="subcellular location">
    <subcellularLocation>
        <location evidence="1">Cell membrane</location>
        <topology evidence="1">Multi-pass membrane protein</topology>
    </subcellularLocation>
</comment>
<comment type="cofactor">
    <cofactor evidence="7">
        <name>Mg(2+)</name>
        <dbReference type="ChEBI" id="CHEBI:18420"/>
    </cofactor>
</comment>
<feature type="binding site" evidence="7">
    <location>
        <position position="131"/>
    </location>
    <ligand>
        <name>Mg(2+)</name>
        <dbReference type="ChEBI" id="CHEBI:18420"/>
    </ligand>
</feature>